<keyword evidence="1" id="KW-0812">Transmembrane</keyword>
<accession>A0A8D8E4Q0</accession>
<sequence length="134" mass="15256">MTSLAGTDWRRLRVRNTPDFTIFHQISTPHDGRHSLAPLSTGTQPIVPSNFTPNRTDRKHAPFFFHGLLRYAVTVFLRVCACVVLLLTGGFLRTFSSFRASHANSHRQAGARLAHTREDLRQRTVRKESRLFGD</sequence>
<evidence type="ECO:0000313" key="2">
    <source>
        <dbReference type="EMBL" id="CAG6523583.1"/>
    </source>
</evidence>
<name>A0A8D8E4Q0_CULPI</name>
<dbReference type="EMBL" id="HBUE01187898">
    <property type="protein sequence ID" value="CAG6523583.1"/>
    <property type="molecule type" value="Transcribed_RNA"/>
</dbReference>
<keyword evidence="1" id="KW-1133">Transmembrane helix</keyword>
<dbReference type="AlphaFoldDB" id="A0A8D8E4Q0"/>
<feature type="transmembrane region" description="Helical" evidence="1">
    <location>
        <begin position="68"/>
        <end position="92"/>
    </location>
</feature>
<protein>
    <submittedName>
        <fullName evidence="2">(northern house mosquito) hypothetical protein</fullName>
    </submittedName>
</protein>
<keyword evidence="1" id="KW-0472">Membrane</keyword>
<proteinExistence type="predicted"/>
<dbReference type="EMBL" id="HBUE01293686">
    <property type="protein sequence ID" value="CAG6575256.1"/>
    <property type="molecule type" value="Transcribed_RNA"/>
</dbReference>
<organism evidence="2">
    <name type="scientific">Culex pipiens</name>
    <name type="common">House mosquito</name>
    <dbReference type="NCBI Taxonomy" id="7175"/>
    <lineage>
        <taxon>Eukaryota</taxon>
        <taxon>Metazoa</taxon>
        <taxon>Ecdysozoa</taxon>
        <taxon>Arthropoda</taxon>
        <taxon>Hexapoda</taxon>
        <taxon>Insecta</taxon>
        <taxon>Pterygota</taxon>
        <taxon>Neoptera</taxon>
        <taxon>Endopterygota</taxon>
        <taxon>Diptera</taxon>
        <taxon>Nematocera</taxon>
        <taxon>Culicoidea</taxon>
        <taxon>Culicidae</taxon>
        <taxon>Culicinae</taxon>
        <taxon>Culicini</taxon>
        <taxon>Culex</taxon>
        <taxon>Culex</taxon>
    </lineage>
</organism>
<evidence type="ECO:0000256" key="1">
    <source>
        <dbReference type="SAM" id="Phobius"/>
    </source>
</evidence>
<reference evidence="2" key="1">
    <citation type="submission" date="2021-05" db="EMBL/GenBank/DDBJ databases">
        <authorList>
            <person name="Alioto T."/>
            <person name="Alioto T."/>
            <person name="Gomez Garrido J."/>
        </authorList>
    </citation>
    <scope>NUCLEOTIDE SEQUENCE</scope>
</reference>